<keyword evidence="4 7" id="KW-0479">Metal-binding</keyword>
<evidence type="ECO:0000256" key="6">
    <source>
        <dbReference type="ARBA" id="ARBA00022842"/>
    </source>
</evidence>
<evidence type="ECO:0000256" key="5">
    <source>
        <dbReference type="ARBA" id="ARBA00022801"/>
    </source>
</evidence>
<dbReference type="PRINTS" id="PR00377">
    <property type="entry name" value="IMPHPHTASES"/>
</dbReference>
<dbReference type="InterPro" id="IPR020583">
    <property type="entry name" value="Inositol_monoP_metal-BS"/>
</dbReference>
<dbReference type="InterPro" id="IPR033942">
    <property type="entry name" value="IMPase"/>
</dbReference>
<dbReference type="Gene3D" id="3.30.540.10">
    <property type="entry name" value="Fructose-1,6-Bisphosphatase, subunit A, domain 1"/>
    <property type="match status" value="1"/>
</dbReference>
<dbReference type="InterPro" id="IPR000760">
    <property type="entry name" value="Inositol_monophosphatase-like"/>
</dbReference>
<dbReference type="InterPro" id="IPR022337">
    <property type="entry name" value="Inositol_monophosphatase_SuhB"/>
</dbReference>
<dbReference type="EC" id="3.1.3.25" evidence="7"/>
<accession>A0ABU1J6F6</accession>
<dbReference type="InterPro" id="IPR020550">
    <property type="entry name" value="Inositol_monophosphatase_CS"/>
</dbReference>
<evidence type="ECO:0000256" key="4">
    <source>
        <dbReference type="ARBA" id="ARBA00022723"/>
    </source>
</evidence>
<dbReference type="PROSITE" id="PS00629">
    <property type="entry name" value="IMP_1"/>
    <property type="match status" value="1"/>
</dbReference>
<reference evidence="8 9" key="1">
    <citation type="submission" date="2023-07" db="EMBL/GenBank/DDBJ databases">
        <title>Genomic Encyclopedia of Type Strains, Phase IV (KMG-IV): sequencing the most valuable type-strain genomes for metagenomic binning, comparative biology and taxonomic classification.</title>
        <authorList>
            <person name="Goeker M."/>
        </authorList>
    </citation>
    <scope>NUCLEOTIDE SEQUENCE [LARGE SCALE GENOMIC DNA]</scope>
    <source>
        <strain evidence="8 9">DSM 22170</strain>
    </source>
</reference>
<evidence type="ECO:0000256" key="7">
    <source>
        <dbReference type="RuleBase" id="RU364068"/>
    </source>
</evidence>
<dbReference type="Proteomes" id="UP001185028">
    <property type="component" value="Unassembled WGS sequence"/>
</dbReference>
<keyword evidence="6 7" id="KW-0460">Magnesium</keyword>
<name>A0ABU1J6F6_9BACL</name>
<comment type="caution">
    <text evidence="8">The sequence shown here is derived from an EMBL/GenBank/DDBJ whole genome shotgun (WGS) entry which is preliminary data.</text>
</comment>
<comment type="catalytic activity">
    <reaction evidence="1 7">
        <text>a myo-inositol phosphate + H2O = myo-inositol + phosphate</text>
        <dbReference type="Rhea" id="RHEA:24056"/>
        <dbReference type="ChEBI" id="CHEBI:15377"/>
        <dbReference type="ChEBI" id="CHEBI:17268"/>
        <dbReference type="ChEBI" id="CHEBI:43474"/>
        <dbReference type="ChEBI" id="CHEBI:84139"/>
        <dbReference type="EC" id="3.1.3.25"/>
    </reaction>
</comment>
<evidence type="ECO:0000256" key="2">
    <source>
        <dbReference type="ARBA" id="ARBA00001946"/>
    </source>
</evidence>
<protein>
    <recommendedName>
        <fullName evidence="7">Inositol-1-monophosphatase</fullName>
        <ecNumber evidence="7">3.1.3.25</ecNumber>
    </recommendedName>
</protein>
<dbReference type="PROSITE" id="PS00630">
    <property type="entry name" value="IMP_2"/>
    <property type="match status" value="1"/>
</dbReference>
<comment type="cofactor">
    <cofactor evidence="2 7">
        <name>Mg(2+)</name>
        <dbReference type="ChEBI" id="CHEBI:18420"/>
    </cofactor>
</comment>
<dbReference type="CDD" id="cd01639">
    <property type="entry name" value="IMPase"/>
    <property type="match status" value="1"/>
</dbReference>
<dbReference type="GO" id="GO:0052834">
    <property type="term" value="F:inositol monophosphate phosphatase activity"/>
    <property type="evidence" value="ECO:0007669"/>
    <property type="project" value="UniProtKB-EC"/>
</dbReference>
<proteinExistence type="inferred from homology"/>
<evidence type="ECO:0000256" key="1">
    <source>
        <dbReference type="ARBA" id="ARBA00001033"/>
    </source>
</evidence>
<keyword evidence="5 7" id="KW-0378">Hydrolase</keyword>
<comment type="similarity">
    <text evidence="3 7">Belongs to the inositol monophosphatase superfamily.</text>
</comment>
<gene>
    <name evidence="8" type="ORF">JOC58_003987</name>
</gene>
<keyword evidence="9" id="KW-1185">Reference proteome</keyword>
<sequence length="286" mass="30744">MEDNQKQPYVVSSKSRVAVAINAASKTGEWIKSKLGSYRQLDTKTSSQDLVTEVDKGAEQMIRKLVQTYCPGDAFLGEESAGVGAEASIRAVEAVKDEEYVWIVDPIDGTTNFVHGFPFYCVSIAVAHKGEVIVGVVYDPTHDELFVAEKGKGAYVHGNLMKVADHMKLSECLVATGFPANNSVERNTKSLVDLLPKVRSIRNGGSAALHLAYVAAGRLDAYWEVGLNAWDLAAGALLVTESGGRIGDISGSDYDITVRNIAATNGHIHEELLQELHASGLTALPK</sequence>
<dbReference type="PANTHER" id="PTHR20854:SF4">
    <property type="entry name" value="INOSITOL-1-MONOPHOSPHATASE-RELATED"/>
    <property type="match status" value="1"/>
</dbReference>
<dbReference type="PANTHER" id="PTHR20854">
    <property type="entry name" value="INOSITOL MONOPHOSPHATASE"/>
    <property type="match status" value="1"/>
</dbReference>
<dbReference type="Pfam" id="PF00459">
    <property type="entry name" value="Inositol_P"/>
    <property type="match status" value="1"/>
</dbReference>
<evidence type="ECO:0000256" key="3">
    <source>
        <dbReference type="ARBA" id="ARBA00009759"/>
    </source>
</evidence>
<organism evidence="8 9">
    <name type="scientific">Paenibacillus hunanensis</name>
    <dbReference type="NCBI Taxonomy" id="539262"/>
    <lineage>
        <taxon>Bacteria</taxon>
        <taxon>Bacillati</taxon>
        <taxon>Bacillota</taxon>
        <taxon>Bacilli</taxon>
        <taxon>Bacillales</taxon>
        <taxon>Paenibacillaceae</taxon>
        <taxon>Paenibacillus</taxon>
    </lineage>
</organism>
<dbReference type="Gene3D" id="3.40.190.80">
    <property type="match status" value="1"/>
</dbReference>
<dbReference type="SUPFAM" id="SSF56655">
    <property type="entry name" value="Carbohydrate phosphatase"/>
    <property type="match status" value="1"/>
</dbReference>
<dbReference type="PRINTS" id="PR01959">
    <property type="entry name" value="SBIMPHPHTASE"/>
</dbReference>
<dbReference type="EMBL" id="JAVDQH010000021">
    <property type="protein sequence ID" value="MDR6246068.1"/>
    <property type="molecule type" value="Genomic_DNA"/>
</dbReference>
<dbReference type="RefSeq" id="WP_188775692.1">
    <property type="nucleotide sequence ID" value="NZ_BMMB01000005.1"/>
</dbReference>
<evidence type="ECO:0000313" key="9">
    <source>
        <dbReference type="Proteomes" id="UP001185028"/>
    </source>
</evidence>
<evidence type="ECO:0000313" key="8">
    <source>
        <dbReference type="EMBL" id="MDR6246068.1"/>
    </source>
</evidence>